<keyword evidence="3" id="KW-0862">Zinc</keyword>
<dbReference type="EMBL" id="JAAMPC010000004">
    <property type="protein sequence ID" value="KAG2315616.1"/>
    <property type="molecule type" value="Genomic_DNA"/>
</dbReference>
<sequence length="257" mass="29185">MAVEAHHLNPLCSPNVAVDFPYREMMHPLESNGFIYNNQFRYGSVQAATTPFSPTVECQTSLLNPVYNISPVGCSVQPMIHSVDSSITFNSENNGNNVDFLRRGSSSSLRKRPREESLVMPSQKRCIDPLMFLGQDLSSNVQHHSFDIDRLISSHVEIMRMEIEEKRNTQSRKIKEAIEQGLMKKLRAKDEEINHIGKLNLFLEEKVKSLLLADVERREEPTAADDTQSCCGSNDEGDSDERWRLVGEAQDTITRKM</sequence>
<dbReference type="PIRSF" id="PIRSF036836">
    <property type="entry name" value="RNase_bind_SBP1"/>
    <property type="match status" value="1"/>
</dbReference>
<reference evidence="5 6" key="1">
    <citation type="submission" date="2020-02" db="EMBL/GenBank/DDBJ databases">
        <authorList>
            <person name="Ma Q."/>
            <person name="Huang Y."/>
            <person name="Song X."/>
            <person name="Pei D."/>
        </authorList>
    </citation>
    <scope>NUCLEOTIDE SEQUENCE [LARGE SCALE GENOMIC DNA]</scope>
    <source>
        <strain evidence="5">Sxm20200214</strain>
        <tissue evidence="5">Leaf</tissue>
    </source>
</reference>
<dbReference type="OrthoDB" id="1711136at2759"/>
<dbReference type="GO" id="GO:0008270">
    <property type="term" value="F:zinc ion binding"/>
    <property type="evidence" value="ECO:0007669"/>
    <property type="project" value="UniProtKB-KW"/>
</dbReference>
<gene>
    <name evidence="5" type="ORF">Bca52824_018738</name>
</gene>
<name>A0A8X7VQ97_BRACI</name>
<evidence type="ECO:0000313" key="5">
    <source>
        <dbReference type="EMBL" id="KAG2315616.1"/>
    </source>
</evidence>
<comment type="caution">
    <text evidence="5">The sequence shown here is derived from an EMBL/GenBank/DDBJ whole genome shotgun (WGS) entry which is preliminary data.</text>
</comment>
<keyword evidence="1" id="KW-0479">Metal-binding</keyword>
<dbReference type="Proteomes" id="UP000886595">
    <property type="component" value="Unassembled WGS sequence"/>
</dbReference>
<feature type="region of interest" description="Disordered" evidence="4">
    <location>
        <begin position="219"/>
        <end position="242"/>
    </location>
</feature>
<evidence type="ECO:0000256" key="1">
    <source>
        <dbReference type="ARBA" id="ARBA00022723"/>
    </source>
</evidence>
<dbReference type="AlphaFoldDB" id="A0A8X7VQ97"/>
<protein>
    <submittedName>
        <fullName evidence="5">Uncharacterized protein</fullName>
    </submittedName>
</protein>
<dbReference type="PANTHER" id="PTHR42647:SF32">
    <property type="entry name" value="BOI-RELATED E3 UBIQUITIN-PROTEIN LIGASE 3-RELATED"/>
    <property type="match status" value="1"/>
</dbReference>
<keyword evidence="6" id="KW-1185">Reference proteome</keyword>
<dbReference type="PANTHER" id="PTHR42647">
    <property type="entry name" value="SBP (S-RIBONUCLEASE BINDING PROTEIN) FAMILY PROTEIN"/>
    <property type="match status" value="1"/>
</dbReference>
<evidence type="ECO:0000313" key="6">
    <source>
        <dbReference type="Proteomes" id="UP000886595"/>
    </source>
</evidence>
<accession>A0A8X7VQ97</accession>
<evidence type="ECO:0000256" key="2">
    <source>
        <dbReference type="ARBA" id="ARBA00022771"/>
    </source>
</evidence>
<proteinExistence type="predicted"/>
<organism evidence="5 6">
    <name type="scientific">Brassica carinata</name>
    <name type="common">Ethiopian mustard</name>
    <name type="synonym">Abyssinian cabbage</name>
    <dbReference type="NCBI Taxonomy" id="52824"/>
    <lineage>
        <taxon>Eukaryota</taxon>
        <taxon>Viridiplantae</taxon>
        <taxon>Streptophyta</taxon>
        <taxon>Embryophyta</taxon>
        <taxon>Tracheophyta</taxon>
        <taxon>Spermatophyta</taxon>
        <taxon>Magnoliopsida</taxon>
        <taxon>eudicotyledons</taxon>
        <taxon>Gunneridae</taxon>
        <taxon>Pentapetalae</taxon>
        <taxon>rosids</taxon>
        <taxon>malvids</taxon>
        <taxon>Brassicales</taxon>
        <taxon>Brassicaceae</taxon>
        <taxon>Brassiceae</taxon>
        <taxon>Brassica</taxon>
    </lineage>
</organism>
<keyword evidence="2" id="KW-0863">Zinc-finger</keyword>
<dbReference type="GO" id="GO:0004842">
    <property type="term" value="F:ubiquitin-protein transferase activity"/>
    <property type="evidence" value="ECO:0007669"/>
    <property type="project" value="TreeGrafter"/>
</dbReference>
<evidence type="ECO:0000256" key="4">
    <source>
        <dbReference type="SAM" id="MobiDB-lite"/>
    </source>
</evidence>
<dbReference type="GO" id="GO:0043067">
    <property type="term" value="P:regulation of programmed cell death"/>
    <property type="evidence" value="ECO:0007669"/>
    <property type="project" value="TreeGrafter"/>
</dbReference>
<evidence type="ECO:0000256" key="3">
    <source>
        <dbReference type="ARBA" id="ARBA00022833"/>
    </source>
</evidence>